<sequence length="697" mass="79817">MSTVEKIAAIEAEMARTQRNKATMGHLGLLKARLAKLRRELITPKGGGGGPGEGFDVAKTGDARIGFVGFPSVGKSTLISNLAGVYSEVAAYEFTTLTTVPGVIRYKGAKIQMLDLPGIIEGAKDGKGRGRQVIAVARTCSLIYIVLDVLKPLQHKRLIEKELEGFGLRLNKQPPAITLRKKEKGGIAMQQMVPQSELDLDTIKTILSEYKINNADVVLKCDATTDDLIDVIEGNRIYVPCIYVMNKIDQISVQELDIIYKVPHCVPISAHHKWNYDDLLDLTWRYLDLVRIYTKPKGQLPDYEAPVILRRDKKTVEDFCCKVHRTIIKEFKYALVWGSSVKHFPQKVGKDHELNDEDVVQIVKKVYRITKQTNKRPITMASVMNYQEEAFGQNSNSEQQDDLDRRSPDFSKESECVVMLDPSEHFRPENKSIEEFRCYSEDQDDYIQKRVRQTYRLMHTNQTVDFVTDRIARWTRFDHAELTIMEALVKLNALVDESDPDSDLPNIVHAFQTAERIRATHPKHDWFHLVGLIHDLGKVMALWGEEQWAVVGDTFPVGCAYADSIVYRKTSFESNPDLHNPRYNTKYGIYQPGCGLDNVLMSWGHDEYMYRVLKNHAACKIPEVGLRIIRLHSLYPWHRGGDYNYLCNDDDFEIMPWITEFNKFDLYTKSAPVPDIESLMPYYQSLIDKYIPGKLKW</sequence>
<dbReference type="EC" id="1.13.99.1" evidence="5"/>
<keyword evidence="6" id="KW-0963">Cytoplasm</keyword>
<dbReference type="PANTHER" id="PTHR43127">
    <property type="entry name" value="DEVELOPMENTALLY-REGULATED GTP-BINDING PROTEIN 2"/>
    <property type="match status" value="1"/>
</dbReference>
<keyword evidence="10" id="KW-0408">Iron</keyword>
<dbReference type="Gene3D" id="3.10.20.30">
    <property type="match status" value="1"/>
</dbReference>
<proteinExistence type="inferred from homology"/>
<dbReference type="InterPro" id="IPR045001">
    <property type="entry name" value="DRG"/>
</dbReference>
<evidence type="ECO:0000256" key="9">
    <source>
        <dbReference type="ARBA" id="ARBA00023002"/>
    </source>
</evidence>
<dbReference type="SUPFAM" id="SSF109604">
    <property type="entry name" value="HD-domain/PDEase-like"/>
    <property type="match status" value="1"/>
</dbReference>
<keyword evidence="15" id="KW-1185">Reference proteome</keyword>
<dbReference type="Proteomes" id="UP000825002">
    <property type="component" value="Unassembled WGS sequence"/>
</dbReference>
<reference evidence="14 15" key="1">
    <citation type="submission" date="2020-10" db="EMBL/GenBank/DDBJ databases">
        <authorList>
            <person name="Klimov P.B."/>
            <person name="Dyachkov S.M."/>
            <person name="Chetverikov P.E."/>
        </authorList>
    </citation>
    <scope>NUCLEOTIDE SEQUENCE [LARGE SCALE GENOMIC DNA]</scope>
    <source>
        <strain evidence="14">BMOC 18-1129-001#AD2665</strain>
        <tissue evidence="14">Entire mites</tissue>
    </source>
</reference>
<protein>
    <recommendedName>
        <fullName evidence="5">inositol oxygenase</fullName>
        <ecNumber evidence="5">1.13.99.1</ecNumber>
    </recommendedName>
</protein>
<dbReference type="Pfam" id="PF16897">
    <property type="entry name" value="MMR_HSR1_Xtn"/>
    <property type="match status" value="1"/>
</dbReference>
<dbReference type="InterPro" id="IPR031167">
    <property type="entry name" value="G_OBG"/>
</dbReference>
<dbReference type="PROSITE" id="PS51710">
    <property type="entry name" value="G_OBG"/>
    <property type="match status" value="1"/>
</dbReference>
<evidence type="ECO:0000256" key="10">
    <source>
        <dbReference type="ARBA" id="ARBA00023004"/>
    </source>
</evidence>
<evidence type="ECO:0000256" key="1">
    <source>
        <dbReference type="ARBA" id="ARBA00001962"/>
    </source>
</evidence>
<comment type="cofactor">
    <cofactor evidence="1">
        <name>Fe cation</name>
        <dbReference type="ChEBI" id="CHEBI:24875"/>
    </cofactor>
</comment>
<feature type="domain" description="TGS" evidence="13">
    <location>
        <begin position="288"/>
        <end position="364"/>
    </location>
</feature>
<dbReference type="Gene3D" id="6.10.140.1070">
    <property type="match status" value="2"/>
</dbReference>
<evidence type="ECO:0000256" key="2">
    <source>
        <dbReference type="ARBA" id="ARBA00004496"/>
    </source>
</evidence>
<evidence type="ECO:0000256" key="3">
    <source>
        <dbReference type="ARBA" id="ARBA00005167"/>
    </source>
</evidence>
<name>A0ABQ7SB73_9ACAR</name>
<keyword evidence="11" id="KW-0342">GTP-binding</keyword>
<evidence type="ECO:0000313" key="14">
    <source>
        <dbReference type="EMBL" id="KAG9510663.1"/>
    </source>
</evidence>
<dbReference type="InterPro" id="IPR005225">
    <property type="entry name" value="Small_GTP-bd"/>
</dbReference>
<dbReference type="EMBL" id="JAIFTH010000100">
    <property type="protein sequence ID" value="KAG9510663.1"/>
    <property type="molecule type" value="Genomic_DNA"/>
</dbReference>
<accession>A0ABQ7SB73</accession>
<dbReference type="InterPro" id="IPR012675">
    <property type="entry name" value="Beta-grasp_dom_sf"/>
</dbReference>
<evidence type="ECO:0000313" key="15">
    <source>
        <dbReference type="Proteomes" id="UP000825002"/>
    </source>
</evidence>
<dbReference type="InterPro" id="IPR012676">
    <property type="entry name" value="TGS-like"/>
</dbReference>
<gene>
    <name evidence="14" type="primary">DRG1</name>
    <name evidence="14" type="ORF">GZH46_00783</name>
</gene>
<comment type="caution">
    <text evidence="14">The sequence shown here is derived from an EMBL/GenBank/DDBJ whole genome shotgun (WGS) entry which is preliminary data.</text>
</comment>
<dbReference type="PRINTS" id="PR00326">
    <property type="entry name" value="GTP1OBG"/>
</dbReference>
<evidence type="ECO:0000259" key="12">
    <source>
        <dbReference type="PROSITE" id="PS51710"/>
    </source>
</evidence>
<dbReference type="InterPro" id="IPR006073">
    <property type="entry name" value="GTP-bd"/>
</dbReference>
<dbReference type="InterPro" id="IPR006074">
    <property type="entry name" value="GTP1-OBG_CS"/>
</dbReference>
<comment type="pathway">
    <text evidence="3">Polyol metabolism; myo-inositol degradation into D-glucuronate; D-glucuronate from myo-inositol: step 1/1.</text>
</comment>
<evidence type="ECO:0000259" key="13">
    <source>
        <dbReference type="PROSITE" id="PS51880"/>
    </source>
</evidence>
<dbReference type="InterPro" id="IPR004095">
    <property type="entry name" value="TGS"/>
</dbReference>
<keyword evidence="9" id="KW-0560">Oxidoreductase</keyword>
<evidence type="ECO:0000256" key="8">
    <source>
        <dbReference type="ARBA" id="ARBA00022741"/>
    </source>
</evidence>
<evidence type="ECO:0000256" key="6">
    <source>
        <dbReference type="ARBA" id="ARBA00022490"/>
    </source>
</evidence>
<dbReference type="CDD" id="cd01896">
    <property type="entry name" value="DRG"/>
    <property type="match status" value="1"/>
</dbReference>
<dbReference type="InterPro" id="IPR031662">
    <property type="entry name" value="GTP-binding_2"/>
</dbReference>
<dbReference type="PROSITE" id="PS51880">
    <property type="entry name" value="TGS"/>
    <property type="match status" value="1"/>
</dbReference>
<dbReference type="CDD" id="cd17230">
    <property type="entry name" value="TGS_DRG1"/>
    <property type="match status" value="1"/>
</dbReference>
<keyword evidence="7" id="KW-0479">Metal-binding</keyword>
<dbReference type="NCBIfam" id="TIGR00231">
    <property type="entry name" value="small_GTP"/>
    <property type="match status" value="1"/>
</dbReference>
<evidence type="ECO:0000256" key="4">
    <source>
        <dbReference type="ARBA" id="ARBA00005286"/>
    </source>
</evidence>
<dbReference type="SUPFAM" id="SSF81271">
    <property type="entry name" value="TGS-like"/>
    <property type="match status" value="1"/>
</dbReference>
<organism evidence="14 15">
    <name type="scientific">Fragariocoptes setiger</name>
    <dbReference type="NCBI Taxonomy" id="1670756"/>
    <lineage>
        <taxon>Eukaryota</taxon>
        <taxon>Metazoa</taxon>
        <taxon>Ecdysozoa</taxon>
        <taxon>Arthropoda</taxon>
        <taxon>Chelicerata</taxon>
        <taxon>Arachnida</taxon>
        <taxon>Acari</taxon>
        <taxon>Acariformes</taxon>
        <taxon>Trombidiformes</taxon>
        <taxon>Prostigmata</taxon>
        <taxon>Eupodina</taxon>
        <taxon>Eriophyoidea</taxon>
        <taxon>Phytoptidae</taxon>
        <taxon>Fragariocoptes</taxon>
    </lineage>
</organism>
<evidence type="ECO:0000256" key="11">
    <source>
        <dbReference type="ARBA" id="ARBA00023134"/>
    </source>
</evidence>
<dbReference type="InterPro" id="IPR007828">
    <property type="entry name" value="Inositol_oxygenase"/>
</dbReference>
<dbReference type="Pfam" id="PF01926">
    <property type="entry name" value="MMR_HSR1"/>
    <property type="match status" value="1"/>
</dbReference>
<dbReference type="InterPro" id="IPR027417">
    <property type="entry name" value="P-loop_NTPase"/>
</dbReference>
<feature type="domain" description="OBG-type G" evidence="12">
    <location>
        <begin position="63"/>
        <end position="288"/>
    </location>
</feature>
<keyword evidence="8" id="KW-0547">Nucleotide-binding</keyword>
<dbReference type="PROSITE" id="PS00905">
    <property type="entry name" value="GTP1_OBG"/>
    <property type="match status" value="1"/>
</dbReference>
<comment type="subcellular location">
    <subcellularLocation>
        <location evidence="2">Cytoplasm</location>
    </subcellularLocation>
</comment>
<dbReference type="Pfam" id="PF05153">
    <property type="entry name" value="MIOX"/>
    <property type="match status" value="1"/>
</dbReference>
<dbReference type="Pfam" id="PF02824">
    <property type="entry name" value="TGS"/>
    <property type="match status" value="1"/>
</dbReference>
<evidence type="ECO:0000256" key="5">
    <source>
        <dbReference type="ARBA" id="ARBA00011919"/>
    </source>
</evidence>
<evidence type="ECO:0000256" key="7">
    <source>
        <dbReference type="ARBA" id="ARBA00022723"/>
    </source>
</evidence>
<dbReference type="SUPFAM" id="SSF52540">
    <property type="entry name" value="P-loop containing nucleoside triphosphate hydrolases"/>
    <property type="match status" value="1"/>
</dbReference>
<comment type="similarity">
    <text evidence="4">Belongs to the myo-inositol oxygenase family.</text>
</comment>